<protein>
    <submittedName>
        <fullName evidence="2">Uncharacterized protein</fullName>
    </submittedName>
</protein>
<feature type="region of interest" description="Disordered" evidence="1">
    <location>
        <begin position="178"/>
        <end position="211"/>
    </location>
</feature>
<feature type="compositionally biased region" description="Low complexity" evidence="1">
    <location>
        <begin position="18"/>
        <end position="57"/>
    </location>
</feature>
<dbReference type="STRING" id="1149755.A0A2J6R661"/>
<reference evidence="2 3" key="1">
    <citation type="submission" date="2016-04" db="EMBL/GenBank/DDBJ databases">
        <title>A degradative enzymes factory behind the ericoid mycorrhizal symbiosis.</title>
        <authorList>
            <consortium name="DOE Joint Genome Institute"/>
            <person name="Martino E."/>
            <person name="Morin E."/>
            <person name="Grelet G."/>
            <person name="Kuo A."/>
            <person name="Kohler A."/>
            <person name="Daghino S."/>
            <person name="Barry K."/>
            <person name="Choi C."/>
            <person name="Cichocki N."/>
            <person name="Clum A."/>
            <person name="Copeland A."/>
            <person name="Hainaut M."/>
            <person name="Haridas S."/>
            <person name="Labutti K."/>
            <person name="Lindquist E."/>
            <person name="Lipzen A."/>
            <person name="Khouja H.-R."/>
            <person name="Murat C."/>
            <person name="Ohm R."/>
            <person name="Olson A."/>
            <person name="Spatafora J."/>
            <person name="Veneault-Fourrey C."/>
            <person name="Henrissat B."/>
            <person name="Grigoriev I."/>
            <person name="Martin F."/>
            <person name="Perotto S."/>
        </authorList>
    </citation>
    <scope>NUCLEOTIDE SEQUENCE [LARGE SCALE GENOMIC DNA]</scope>
    <source>
        <strain evidence="2 3">F</strain>
    </source>
</reference>
<feature type="region of interest" description="Disordered" evidence="1">
    <location>
        <begin position="1"/>
        <end position="152"/>
    </location>
</feature>
<sequence>MSGIPVYTQSPINAAKASGITPQTTTPQGQNSSSNPIPAATTTSASSSSSTYSPAQPGVVSLPGPTTAPQLPPLHPTPATRETTDSPPQPQPGGLPTPASRRTIPPPPKAGELYRPQETGVPPYQMEIPPLAEQGVQPPRSSTSTTTTATVSYPVAIPSAEFGIPRRSLEHPPNYQQNVYASELTSDQRRAHEANTSGTGTQDTPESVGGIEFLNTATRWAQQAGKKISEAEAEVWRRINKE</sequence>
<dbReference type="OrthoDB" id="5385910at2759"/>
<keyword evidence="3" id="KW-1185">Reference proteome</keyword>
<feature type="compositionally biased region" description="Polar residues" evidence="1">
    <location>
        <begin position="194"/>
        <end position="205"/>
    </location>
</feature>
<evidence type="ECO:0000256" key="1">
    <source>
        <dbReference type="SAM" id="MobiDB-lite"/>
    </source>
</evidence>
<dbReference type="AlphaFoldDB" id="A0A2J6R661"/>
<accession>A0A2J6R661</accession>
<evidence type="ECO:0000313" key="2">
    <source>
        <dbReference type="EMBL" id="PMD34012.1"/>
    </source>
</evidence>
<dbReference type="Proteomes" id="UP000235786">
    <property type="component" value="Unassembled WGS sequence"/>
</dbReference>
<evidence type="ECO:0000313" key="3">
    <source>
        <dbReference type="Proteomes" id="UP000235786"/>
    </source>
</evidence>
<organism evidence="2 3">
    <name type="scientific">Hyaloscypha variabilis (strain UAMH 11265 / GT02V1 / F)</name>
    <name type="common">Meliniomyces variabilis</name>
    <dbReference type="NCBI Taxonomy" id="1149755"/>
    <lineage>
        <taxon>Eukaryota</taxon>
        <taxon>Fungi</taxon>
        <taxon>Dikarya</taxon>
        <taxon>Ascomycota</taxon>
        <taxon>Pezizomycotina</taxon>
        <taxon>Leotiomycetes</taxon>
        <taxon>Helotiales</taxon>
        <taxon>Hyaloscyphaceae</taxon>
        <taxon>Hyaloscypha</taxon>
        <taxon>Hyaloscypha variabilis</taxon>
    </lineage>
</organism>
<proteinExistence type="predicted"/>
<dbReference type="EMBL" id="KZ613954">
    <property type="protein sequence ID" value="PMD34012.1"/>
    <property type="molecule type" value="Genomic_DNA"/>
</dbReference>
<name>A0A2J6R661_HYAVF</name>
<gene>
    <name evidence="2" type="ORF">L207DRAFT_588623</name>
</gene>
<feature type="compositionally biased region" description="Low complexity" evidence="1">
    <location>
        <begin position="141"/>
        <end position="152"/>
    </location>
</feature>